<accession>A0ABU1U9Q6</accession>
<evidence type="ECO:0000313" key="1">
    <source>
        <dbReference type="EMBL" id="MDR7081929.1"/>
    </source>
</evidence>
<dbReference type="EMBL" id="JAVDVQ010000004">
    <property type="protein sequence ID" value="MDR7081929.1"/>
    <property type="molecule type" value="Genomic_DNA"/>
</dbReference>
<comment type="caution">
    <text evidence="1">The sequence shown here is derived from an EMBL/GenBank/DDBJ whole genome shotgun (WGS) entry which is preliminary data.</text>
</comment>
<gene>
    <name evidence="1" type="ORF">J2X01_001214</name>
</gene>
<sequence>MIEELDGTGLHEMTPLFYQHGYEQLRISLRDLLTVLGHDPDLTPLD</sequence>
<protein>
    <submittedName>
        <fullName evidence="1">Uncharacterized protein</fullName>
    </submittedName>
</protein>
<evidence type="ECO:0000313" key="2">
    <source>
        <dbReference type="Proteomes" id="UP001252243"/>
    </source>
</evidence>
<dbReference type="Proteomes" id="UP001252243">
    <property type="component" value="Unassembled WGS sequence"/>
</dbReference>
<name>A0ABU1U9Q6_9MICC</name>
<keyword evidence="2" id="KW-1185">Reference proteome</keyword>
<proteinExistence type="predicted"/>
<reference evidence="1 2" key="1">
    <citation type="submission" date="2023-07" db="EMBL/GenBank/DDBJ databases">
        <title>Sorghum-associated microbial communities from plants grown in Nebraska, USA.</title>
        <authorList>
            <person name="Schachtman D."/>
        </authorList>
    </citation>
    <scope>NUCLEOTIDE SEQUENCE [LARGE SCALE GENOMIC DNA]</scope>
    <source>
        <strain evidence="1 2">BE167</strain>
    </source>
</reference>
<dbReference type="RefSeq" id="WP_310051762.1">
    <property type="nucleotide sequence ID" value="NZ_JAVDVQ010000004.1"/>
</dbReference>
<organism evidence="1 2">
    <name type="scientific">Arthrobacter ginsengisoli</name>
    <dbReference type="NCBI Taxonomy" id="1356565"/>
    <lineage>
        <taxon>Bacteria</taxon>
        <taxon>Bacillati</taxon>
        <taxon>Actinomycetota</taxon>
        <taxon>Actinomycetes</taxon>
        <taxon>Micrococcales</taxon>
        <taxon>Micrococcaceae</taxon>
        <taxon>Arthrobacter</taxon>
    </lineage>
</organism>